<evidence type="ECO:0000256" key="1">
    <source>
        <dbReference type="SAM" id="MobiDB-lite"/>
    </source>
</evidence>
<sequence length="178" mass="19750">MTTDSSERETETEAGQATPTDDLWDELREDARAIAEDYREEGWDAVVLEPTDVSPVETDERTGLDVAVSAEEYEVVEDLIDGAVSITAADVYYRPLADEGSDRRVALTVERDEDGETAIFVPLTYDVSAARSVFEAALVEEELLLHVTADATDRWVSFSHDDPSLFLEEADVRAWSAE</sequence>
<name>A0A1I0Q2X3_9EURY</name>
<dbReference type="eggNOG" id="arCOG02977">
    <property type="taxonomic scope" value="Archaea"/>
</dbReference>
<organism evidence="2 3">
    <name type="scientific">Natrinema salifodinae</name>
    <dbReference type="NCBI Taxonomy" id="1202768"/>
    <lineage>
        <taxon>Archaea</taxon>
        <taxon>Methanobacteriati</taxon>
        <taxon>Methanobacteriota</taxon>
        <taxon>Stenosarchaea group</taxon>
        <taxon>Halobacteria</taxon>
        <taxon>Halobacteriales</taxon>
        <taxon>Natrialbaceae</taxon>
        <taxon>Natrinema</taxon>
    </lineage>
</organism>
<dbReference type="STRING" id="1202768.SAMN05216285_2994"/>
<dbReference type="Proteomes" id="UP000183275">
    <property type="component" value="Unassembled WGS sequence"/>
</dbReference>
<dbReference type="RefSeq" id="WP_049991559.1">
    <property type="nucleotide sequence ID" value="NZ_FOIS01000004.1"/>
</dbReference>
<feature type="region of interest" description="Disordered" evidence="1">
    <location>
        <begin position="1"/>
        <end position="25"/>
    </location>
</feature>
<feature type="compositionally biased region" description="Basic and acidic residues" evidence="1">
    <location>
        <begin position="1"/>
        <end position="11"/>
    </location>
</feature>
<reference evidence="3" key="1">
    <citation type="submission" date="2016-10" db="EMBL/GenBank/DDBJ databases">
        <authorList>
            <person name="Varghese N."/>
        </authorList>
    </citation>
    <scope>NUCLEOTIDE SEQUENCE [LARGE SCALE GENOMIC DNA]</scope>
    <source>
        <strain evidence="3">CGMCC 1.12284</strain>
    </source>
</reference>
<dbReference type="Pfam" id="PF24373">
    <property type="entry name" value="DUF7529"/>
    <property type="match status" value="1"/>
</dbReference>
<gene>
    <name evidence="2" type="ORF">SAMN05216285_2994</name>
</gene>
<dbReference type="OrthoDB" id="325206at2157"/>
<dbReference type="InterPro" id="IPR055951">
    <property type="entry name" value="DUF7529"/>
</dbReference>
<keyword evidence="3" id="KW-1185">Reference proteome</keyword>
<evidence type="ECO:0000313" key="2">
    <source>
        <dbReference type="EMBL" id="SEW21205.1"/>
    </source>
</evidence>
<dbReference type="EMBL" id="FOIS01000004">
    <property type="protein sequence ID" value="SEW21205.1"/>
    <property type="molecule type" value="Genomic_DNA"/>
</dbReference>
<protein>
    <submittedName>
        <fullName evidence="2">Uncharacterized protein</fullName>
    </submittedName>
</protein>
<evidence type="ECO:0000313" key="3">
    <source>
        <dbReference type="Proteomes" id="UP000183275"/>
    </source>
</evidence>
<accession>A0A1I0Q2X3</accession>
<dbReference type="AlphaFoldDB" id="A0A1I0Q2X3"/>
<proteinExistence type="predicted"/>